<protein>
    <submittedName>
        <fullName evidence="2">Motile sperm domain-containing protein 2-like</fullName>
    </submittedName>
</protein>
<sequence length="107" mass="11596">MDLGLDYSDADYIDCLEALIQAQLQLRRSCNGHQLSGGVAGGGHLLGLIAFARKFMRVFLSLSLLCGILFVSFYLGNTYDENQADSTSLATLNSGVAEGNQRQPCYL</sequence>
<evidence type="ECO:0000313" key="3">
    <source>
        <dbReference type="Proteomes" id="UP001500889"/>
    </source>
</evidence>
<feature type="transmembrane region" description="Helical" evidence="1">
    <location>
        <begin position="58"/>
        <end position="76"/>
    </location>
</feature>
<accession>A0AAU9FR36</accession>
<name>A0AAU9FR36_DROMD</name>
<dbReference type="Proteomes" id="UP001500889">
    <property type="component" value="Chromosome J"/>
</dbReference>
<proteinExistence type="predicted"/>
<dbReference type="AlphaFoldDB" id="A0AAU9FR36"/>
<keyword evidence="3" id="KW-1185">Reference proteome</keyword>
<gene>
    <name evidence="2" type="ORF">DMAD_06355</name>
</gene>
<dbReference type="EMBL" id="AP029265">
    <property type="protein sequence ID" value="BFF98100.1"/>
    <property type="molecule type" value="Genomic_DNA"/>
</dbReference>
<keyword evidence="1" id="KW-0812">Transmembrane</keyword>
<reference evidence="2 3" key="1">
    <citation type="submission" date="2024-02" db="EMBL/GenBank/DDBJ databases">
        <title>A chromosome-level genome assembly of Drosophila madeirensis, a fruit fly species endemic to Madeira island.</title>
        <authorList>
            <person name="Tomihara K."/>
            <person name="Llopart A."/>
            <person name="Yamamoto D."/>
        </authorList>
    </citation>
    <scope>NUCLEOTIDE SEQUENCE [LARGE SCALE GENOMIC DNA]</scope>
    <source>
        <strain evidence="2 3">RF1</strain>
    </source>
</reference>
<evidence type="ECO:0000256" key="1">
    <source>
        <dbReference type="SAM" id="Phobius"/>
    </source>
</evidence>
<keyword evidence="1" id="KW-0472">Membrane</keyword>
<organism evidence="2 3">
    <name type="scientific">Drosophila madeirensis</name>
    <name type="common">Fruit fly</name>
    <dbReference type="NCBI Taxonomy" id="30013"/>
    <lineage>
        <taxon>Eukaryota</taxon>
        <taxon>Metazoa</taxon>
        <taxon>Ecdysozoa</taxon>
        <taxon>Arthropoda</taxon>
        <taxon>Hexapoda</taxon>
        <taxon>Insecta</taxon>
        <taxon>Pterygota</taxon>
        <taxon>Neoptera</taxon>
        <taxon>Endopterygota</taxon>
        <taxon>Diptera</taxon>
        <taxon>Brachycera</taxon>
        <taxon>Muscomorpha</taxon>
        <taxon>Ephydroidea</taxon>
        <taxon>Drosophilidae</taxon>
        <taxon>Drosophila</taxon>
        <taxon>Sophophora</taxon>
    </lineage>
</organism>
<evidence type="ECO:0000313" key="2">
    <source>
        <dbReference type="EMBL" id="BFF98100.1"/>
    </source>
</evidence>
<keyword evidence="1" id="KW-1133">Transmembrane helix</keyword>